<keyword evidence="3" id="KW-0378">Hydrolase</keyword>
<proteinExistence type="predicted"/>
<dbReference type="Pfam" id="PF01551">
    <property type="entry name" value="Peptidase_M23"/>
    <property type="match status" value="1"/>
</dbReference>
<keyword evidence="1" id="KW-0472">Membrane</keyword>
<comment type="caution">
    <text evidence="3">The sequence shown here is derived from an EMBL/GenBank/DDBJ whole genome shotgun (WGS) entry which is preliminary data.</text>
</comment>
<feature type="domain" description="M23ase beta-sheet core" evidence="2">
    <location>
        <begin position="145"/>
        <end position="239"/>
    </location>
</feature>
<evidence type="ECO:0000256" key="1">
    <source>
        <dbReference type="SAM" id="Phobius"/>
    </source>
</evidence>
<accession>A0ABU9VWR4</accession>
<dbReference type="CDD" id="cd12797">
    <property type="entry name" value="M23_peptidase"/>
    <property type="match status" value="1"/>
</dbReference>
<evidence type="ECO:0000313" key="4">
    <source>
        <dbReference type="Proteomes" id="UP001407405"/>
    </source>
</evidence>
<evidence type="ECO:0000259" key="2">
    <source>
        <dbReference type="Pfam" id="PF01551"/>
    </source>
</evidence>
<dbReference type="InterPro" id="IPR050570">
    <property type="entry name" value="Cell_wall_metabolism_enzyme"/>
</dbReference>
<dbReference type="Gene3D" id="2.70.70.10">
    <property type="entry name" value="Glucose Permease (Domain IIA)"/>
    <property type="match status" value="1"/>
</dbReference>
<dbReference type="EC" id="3.4.-.-" evidence="3"/>
<dbReference type="InterPro" id="IPR011055">
    <property type="entry name" value="Dup_hybrid_motif"/>
</dbReference>
<gene>
    <name evidence="3" type="ORF">AAIG11_14070</name>
</gene>
<sequence length="305" mass="34394">MWKPRLYYFTKYAKYIGIAAVILGRFSDVLIFSWLSLFAFTIFIEMAFDFSTYKGSFLQIVGLLRIRKKYGKDLPDRHGFHSTVVYDLPFEGAWTVVNGCFTEEFSHSWGIPTQRYAYDFLMLDQNGQSYSGDPKNVESYYCYAQTILAPADGEVVEVAAHEAETILLGKGRFFNQASQIAGNYVVIKHGEAEYSTLAHLKKDSILVKVGATVLRGEKIAACGNTGNSTEPHLHFQLQDGPSFYDSAGLPIRFSHVKLETPANYQQIDPRPQMPVDQIPEGYITRGFNVSNDNDPSTFPVSIEKR</sequence>
<dbReference type="PANTHER" id="PTHR21666">
    <property type="entry name" value="PEPTIDASE-RELATED"/>
    <property type="match status" value="1"/>
</dbReference>
<dbReference type="EMBL" id="JBCITM010000018">
    <property type="protein sequence ID" value="MEN1761610.1"/>
    <property type="molecule type" value="Genomic_DNA"/>
</dbReference>
<name>A0ABU9VWR4_9CLOT</name>
<dbReference type="GO" id="GO:0016787">
    <property type="term" value="F:hydrolase activity"/>
    <property type="evidence" value="ECO:0007669"/>
    <property type="project" value="UniProtKB-KW"/>
</dbReference>
<dbReference type="PANTHER" id="PTHR21666:SF270">
    <property type="entry name" value="MUREIN HYDROLASE ACTIVATOR ENVC"/>
    <property type="match status" value="1"/>
</dbReference>
<keyword evidence="4" id="KW-1185">Reference proteome</keyword>
<organism evidence="3 4">
    <name type="scientific">Anoxynatronum sibiricum</name>
    <dbReference type="NCBI Taxonomy" id="210623"/>
    <lineage>
        <taxon>Bacteria</taxon>
        <taxon>Bacillati</taxon>
        <taxon>Bacillota</taxon>
        <taxon>Clostridia</taxon>
        <taxon>Eubacteriales</taxon>
        <taxon>Clostridiaceae</taxon>
        <taxon>Anoxynatronum</taxon>
    </lineage>
</organism>
<keyword evidence="1" id="KW-0812">Transmembrane</keyword>
<dbReference type="Proteomes" id="UP001407405">
    <property type="component" value="Unassembled WGS sequence"/>
</dbReference>
<protein>
    <submittedName>
        <fullName evidence="3">M23 family metallopeptidase</fullName>
        <ecNumber evidence="3">3.4.-.-</ecNumber>
    </submittedName>
</protein>
<reference evidence="3 4" key="1">
    <citation type="submission" date="2024-04" db="EMBL/GenBank/DDBJ databases">
        <title>Genome sequencing and metabolic network reconstruction of aminoacids and betaine degradation by Anoxynatronum sibiricum.</title>
        <authorList>
            <person name="Detkova E.N."/>
            <person name="Boltjanskaja Y.V."/>
            <person name="Mardanov A.V."/>
            <person name="Kevbrin V."/>
        </authorList>
    </citation>
    <scope>NUCLEOTIDE SEQUENCE [LARGE SCALE GENOMIC DNA]</scope>
    <source>
        <strain evidence="3 4">Z-7981</strain>
    </source>
</reference>
<evidence type="ECO:0000313" key="3">
    <source>
        <dbReference type="EMBL" id="MEN1761610.1"/>
    </source>
</evidence>
<dbReference type="SUPFAM" id="SSF51261">
    <property type="entry name" value="Duplicated hybrid motif"/>
    <property type="match status" value="1"/>
</dbReference>
<keyword evidence="1" id="KW-1133">Transmembrane helix</keyword>
<dbReference type="InterPro" id="IPR016047">
    <property type="entry name" value="M23ase_b-sheet_dom"/>
</dbReference>
<feature type="transmembrane region" description="Helical" evidence="1">
    <location>
        <begin position="12"/>
        <end position="32"/>
    </location>
</feature>